<sequence>MTWYCGDLGSNFNINLFRSSEYLYNQAIYHDHPNRTSGKPTFISQFHLQYTTSSSYSSHDQLVLVTFAVSTPRSYYYVRAQPIKVPPSTRENSCVHVITRRNIFSAFCFNIPPFHPNLSTSLPVLHSPNIPPPTSRLHPASNSPDTPPPPSNASLVPRSQLYLLTP</sequence>
<keyword evidence="3" id="KW-1185">Reference proteome</keyword>
<dbReference type="Proteomes" id="UP000799429">
    <property type="component" value="Unassembled WGS sequence"/>
</dbReference>
<feature type="region of interest" description="Disordered" evidence="1">
    <location>
        <begin position="129"/>
        <end position="158"/>
    </location>
</feature>
<evidence type="ECO:0000256" key="1">
    <source>
        <dbReference type="SAM" id="MobiDB-lite"/>
    </source>
</evidence>
<dbReference type="EMBL" id="MU006097">
    <property type="protein sequence ID" value="KAF2838094.1"/>
    <property type="molecule type" value="Genomic_DNA"/>
</dbReference>
<evidence type="ECO:0000313" key="3">
    <source>
        <dbReference type="Proteomes" id="UP000799429"/>
    </source>
</evidence>
<accession>A0A9P4VS17</accession>
<reference evidence="2" key="1">
    <citation type="journal article" date="2020" name="Stud. Mycol.">
        <title>101 Dothideomycetes genomes: a test case for predicting lifestyles and emergence of pathogens.</title>
        <authorList>
            <person name="Haridas S."/>
            <person name="Albert R."/>
            <person name="Binder M."/>
            <person name="Bloem J."/>
            <person name="Labutti K."/>
            <person name="Salamov A."/>
            <person name="Andreopoulos B."/>
            <person name="Baker S."/>
            <person name="Barry K."/>
            <person name="Bills G."/>
            <person name="Bluhm B."/>
            <person name="Cannon C."/>
            <person name="Castanera R."/>
            <person name="Culley D."/>
            <person name="Daum C."/>
            <person name="Ezra D."/>
            <person name="Gonzalez J."/>
            <person name="Henrissat B."/>
            <person name="Kuo A."/>
            <person name="Liang C."/>
            <person name="Lipzen A."/>
            <person name="Lutzoni F."/>
            <person name="Magnuson J."/>
            <person name="Mondo S."/>
            <person name="Nolan M."/>
            <person name="Ohm R."/>
            <person name="Pangilinan J."/>
            <person name="Park H.-J."/>
            <person name="Ramirez L."/>
            <person name="Alfaro M."/>
            <person name="Sun H."/>
            <person name="Tritt A."/>
            <person name="Yoshinaga Y."/>
            <person name="Zwiers L.-H."/>
            <person name="Turgeon B."/>
            <person name="Goodwin S."/>
            <person name="Spatafora J."/>
            <person name="Crous P."/>
            <person name="Grigoriev I."/>
        </authorList>
    </citation>
    <scope>NUCLEOTIDE SEQUENCE</scope>
    <source>
        <strain evidence="2">CBS 101060</strain>
    </source>
</reference>
<protein>
    <submittedName>
        <fullName evidence="2">Uncharacterized protein</fullName>
    </submittedName>
</protein>
<comment type="caution">
    <text evidence="2">The sequence shown here is derived from an EMBL/GenBank/DDBJ whole genome shotgun (WGS) entry which is preliminary data.</text>
</comment>
<organism evidence="2 3">
    <name type="scientific">Patellaria atrata CBS 101060</name>
    <dbReference type="NCBI Taxonomy" id="1346257"/>
    <lineage>
        <taxon>Eukaryota</taxon>
        <taxon>Fungi</taxon>
        <taxon>Dikarya</taxon>
        <taxon>Ascomycota</taxon>
        <taxon>Pezizomycotina</taxon>
        <taxon>Dothideomycetes</taxon>
        <taxon>Dothideomycetes incertae sedis</taxon>
        <taxon>Patellariales</taxon>
        <taxon>Patellariaceae</taxon>
        <taxon>Patellaria</taxon>
    </lineage>
</organism>
<evidence type="ECO:0000313" key="2">
    <source>
        <dbReference type="EMBL" id="KAF2838094.1"/>
    </source>
</evidence>
<proteinExistence type="predicted"/>
<name>A0A9P4VS17_9PEZI</name>
<gene>
    <name evidence="2" type="ORF">M501DRAFT_852896</name>
</gene>
<dbReference type="AlphaFoldDB" id="A0A9P4VS17"/>